<dbReference type="GO" id="GO:0008270">
    <property type="term" value="F:zinc ion binding"/>
    <property type="evidence" value="ECO:0007669"/>
    <property type="project" value="InterPro"/>
</dbReference>
<reference evidence="6 7" key="1">
    <citation type="submission" date="2015-06" db="EMBL/GenBank/DDBJ databases">
        <title>Survival trade-offs in plant roots during colonization by closely related pathogenic and mutualistic fungi.</title>
        <authorList>
            <person name="Hacquard S."/>
            <person name="Kracher B."/>
            <person name="Hiruma K."/>
            <person name="Weinman A."/>
            <person name="Muench P."/>
            <person name="Garrido Oter R."/>
            <person name="Ver Loren van Themaat E."/>
            <person name="Dallerey J.-F."/>
            <person name="Damm U."/>
            <person name="Henrissat B."/>
            <person name="Lespinet O."/>
            <person name="Thon M."/>
            <person name="Kemen E."/>
            <person name="McHardy A.C."/>
            <person name="Schulze-Lefert P."/>
            <person name="O'Connell R.J."/>
        </authorList>
    </citation>
    <scope>NUCLEOTIDE SEQUENCE [LARGE SCALE GENOMIC DNA]</scope>
    <source>
        <strain evidence="6 7">0861</strain>
    </source>
</reference>
<dbReference type="GO" id="GO:0000981">
    <property type="term" value="F:DNA-binding transcription factor activity, RNA polymerase II-specific"/>
    <property type="evidence" value="ECO:0007669"/>
    <property type="project" value="InterPro"/>
</dbReference>
<dbReference type="Pfam" id="PF04082">
    <property type="entry name" value="Fungal_trans"/>
    <property type="match status" value="1"/>
</dbReference>
<comment type="caution">
    <text evidence="6">The sequence shown here is derived from an EMBL/GenBank/DDBJ whole genome shotgun (WGS) entry which is preliminary data.</text>
</comment>
<dbReference type="CDD" id="cd12148">
    <property type="entry name" value="fungal_TF_MHR"/>
    <property type="match status" value="1"/>
</dbReference>
<feature type="domain" description="Zn(2)-C6 fungal-type" evidence="5">
    <location>
        <begin position="65"/>
        <end position="95"/>
    </location>
</feature>
<dbReference type="SUPFAM" id="SSF57701">
    <property type="entry name" value="Zn2/Cys6 DNA-binding domain"/>
    <property type="match status" value="1"/>
</dbReference>
<dbReference type="InterPro" id="IPR001138">
    <property type="entry name" value="Zn2Cys6_DnaBD"/>
</dbReference>
<keyword evidence="7" id="KW-1185">Reference proteome</keyword>
<evidence type="ECO:0000256" key="1">
    <source>
        <dbReference type="ARBA" id="ARBA00022723"/>
    </source>
</evidence>
<dbReference type="PANTHER" id="PTHR47256:SF1">
    <property type="entry name" value="ZN(II)2CYS6 TRANSCRIPTION FACTOR (EUROFUNG)"/>
    <property type="match status" value="1"/>
</dbReference>
<feature type="compositionally biased region" description="Polar residues" evidence="4">
    <location>
        <begin position="41"/>
        <end position="52"/>
    </location>
</feature>
<dbReference type="PROSITE" id="PS00463">
    <property type="entry name" value="ZN2_CY6_FUNGAL_1"/>
    <property type="match status" value="1"/>
</dbReference>
<feature type="coiled-coil region" evidence="3">
    <location>
        <begin position="104"/>
        <end position="131"/>
    </location>
</feature>
<accession>A0A166PAW8</accession>
<proteinExistence type="predicted"/>
<dbReference type="InterPro" id="IPR007219">
    <property type="entry name" value="XnlR_reg_dom"/>
</dbReference>
<evidence type="ECO:0000256" key="2">
    <source>
        <dbReference type="ARBA" id="ARBA00023242"/>
    </source>
</evidence>
<dbReference type="Gene3D" id="4.10.240.10">
    <property type="entry name" value="Zn(2)-C6 fungal-type DNA-binding domain"/>
    <property type="match status" value="1"/>
</dbReference>
<protein>
    <submittedName>
        <fullName evidence="6">C6 transcription factor</fullName>
    </submittedName>
</protein>
<feature type="region of interest" description="Disordered" evidence="4">
    <location>
        <begin position="1"/>
        <end position="56"/>
    </location>
</feature>
<dbReference type="InterPro" id="IPR036864">
    <property type="entry name" value="Zn2-C6_fun-type_DNA-bd_sf"/>
</dbReference>
<evidence type="ECO:0000256" key="3">
    <source>
        <dbReference type="SAM" id="Coils"/>
    </source>
</evidence>
<organism evidence="6 7">
    <name type="scientific">Colletotrichum tofieldiae</name>
    <dbReference type="NCBI Taxonomy" id="708197"/>
    <lineage>
        <taxon>Eukaryota</taxon>
        <taxon>Fungi</taxon>
        <taxon>Dikarya</taxon>
        <taxon>Ascomycota</taxon>
        <taxon>Pezizomycotina</taxon>
        <taxon>Sordariomycetes</taxon>
        <taxon>Hypocreomycetidae</taxon>
        <taxon>Glomerellales</taxon>
        <taxon>Glomerellaceae</taxon>
        <taxon>Colletotrichum</taxon>
        <taxon>Colletotrichum spaethianum species complex</taxon>
    </lineage>
</organism>
<sequence>MDPKTGNKHPAPDDQPAVDDQRNFAPTAGFRRIMPAAAVDSTASQGPVTSTERSTRYTRHQVPSACLQCRKRKVKCSGKRPTCGRCSAQEIECEWDTEPDTSRVVSIRKRKEELERENEDLHELLRFLYLRPEQEAVEIFKRLRISGDALQVLDIVRSGDLLLQRLCADRNASSSEPMQTSPDAVIQFEDSLNVSAKPWTDLADDAVVSELMAGFFQWDEPFVLAFVDQKSFLEDMRQCSPETARYCSPLLVNAICALRSHTSRRAKAFGRANGRDMRLAFFDEARRQLNLESGRVSLPTAEALFIMHLMAAAGGMDRATRMYHLAACDMVQQLEPTAQRGTDESGREQYILSRALWGMYCFESIFAFLYLRPSFLPMPSIPRFFIYHDTRNLPYISPRDTRTTMILNATCDLSIIYNKTMEYNKNVELYELGNEADIYKRVSLFGELQVWREGMPQEVKATTPFDSSAYFLR</sequence>
<dbReference type="AlphaFoldDB" id="A0A166PAW8"/>
<dbReference type="Proteomes" id="UP000076552">
    <property type="component" value="Unassembled WGS sequence"/>
</dbReference>
<dbReference type="PANTHER" id="PTHR47256">
    <property type="entry name" value="ZN(II)2CYS6 TRANSCRIPTION FACTOR (EUROFUNG)-RELATED"/>
    <property type="match status" value="1"/>
</dbReference>
<evidence type="ECO:0000259" key="5">
    <source>
        <dbReference type="PROSITE" id="PS50048"/>
    </source>
</evidence>
<dbReference type="GO" id="GO:0003677">
    <property type="term" value="F:DNA binding"/>
    <property type="evidence" value="ECO:0007669"/>
    <property type="project" value="InterPro"/>
</dbReference>
<dbReference type="STRING" id="708197.A0A166PAW8"/>
<dbReference type="CDD" id="cd00067">
    <property type="entry name" value="GAL4"/>
    <property type="match status" value="1"/>
</dbReference>
<gene>
    <name evidence="6" type="ORF">CT0861_04488</name>
</gene>
<name>A0A166PAW8_9PEZI</name>
<dbReference type="GO" id="GO:0006351">
    <property type="term" value="P:DNA-templated transcription"/>
    <property type="evidence" value="ECO:0007669"/>
    <property type="project" value="InterPro"/>
</dbReference>
<dbReference type="Pfam" id="PF00172">
    <property type="entry name" value="Zn_clus"/>
    <property type="match status" value="1"/>
</dbReference>
<keyword evidence="2" id="KW-0539">Nucleus</keyword>
<dbReference type="PROSITE" id="PS50048">
    <property type="entry name" value="ZN2_CY6_FUNGAL_2"/>
    <property type="match status" value="1"/>
</dbReference>
<keyword evidence="3" id="KW-0175">Coiled coil</keyword>
<evidence type="ECO:0000256" key="4">
    <source>
        <dbReference type="SAM" id="MobiDB-lite"/>
    </source>
</evidence>
<keyword evidence="1" id="KW-0479">Metal-binding</keyword>
<dbReference type="SMART" id="SM00066">
    <property type="entry name" value="GAL4"/>
    <property type="match status" value="1"/>
</dbReference>
<evidence type="ECO:0000313" key="7">
    <source>
        <dbReference type="Proteomes" id="UP000076552"/>
    </source>
</evidence>
<dbReference type="EMBL" id="LFIV01000171">
    <property type="protein sequence ID" value="KZL66569.1"/>
    <property type="molecule type" value="Genomic_DNA"/>
</dbReference>
<dbReference type="InterPro" id="IPR053187">
    <property type="entry name" value="Notoamide_regulator"/>
</dbReference>
<evidence type="ECO:0000313" key="6">
    <source>
        <dbReference type="EMBL" id="KZL66569.1"/>
    </source>
</evidence>